<keyword evidence="3 5" id="KW-0067">ATP-binding</keyword>
<dbReference type="InterPro" id="IPR047661">
    <property type="entry name" value="IstB"/>
</dbReference>
<dbReference type="SUPFAM" id="SSF52540">
    <property type="entry name" value="P-loop containing nucleoside triphosphate hydrolases"/>
    <property type="match status" value="1"/>
</dbReference>
<dbReference type="AlphaFoldDB" id="A0A828RFT3"/>
<dbReference type="SMART" id="SM00382">
    <property type="entry name" value="AAA"/>
    <property type="match status" value="1"/>
</dbReference>
<evidence type="ECO:0000313" key="5">
    <source>
        <dbReference type="EMBL" id="EGC14206.1"/>
    </source>
</evidence>
<dbReference type="Proteomes" id="UP000004335">
    <property type="component" value="Unassembled WGS sequence"/>
</dbReference>
<sequence>MIRLGNKMNQYQKLVDNLTKLNLHNMAASIADYRQQVNDNQISFSEALLKLTDKEITYQQQESLKRRIKRARFPIIKRLNDFNYQFQPSINPQQIAEFATMSFLDNQENIIFIGSPGVGKTHLSIGLGIEACRQDVRTLFINCHELILRLKAAQEKQHLERVMRRYERYDLLIIDELGYLPISAEEAKLLFQLINGRYERKSTIITTNVPLSSWGAVLHSTATAEAILDRLVYHSHVIKIKGKSYRLASVNS</sequence>
<dbReference type="GO" id="GO:0006260">
    <property type="term" value="P:DNA replication"/>
    <property type="evidence" value="ECO:0007669"/>
    <property type="project" value="TreeGrafter"/>
</dbReference>
<dbReference type="Gene3D" id="3.40.50.300">
    <property type="entry name" value="P-loop containing nucleotide triphosphate hydrolases"/>
    <property type="match status" value="1"/>
</dbReference>
<comment type="caution">
    <text evidence="5">The sequence shown here is derived from an EMBL/GenBank/DDBJ whole genome shotgun (WGS) entry which is preliminary data.</text>
</comment>
<dbReference type="PIRSF" id="PIRSF003073">
    <property type="entry name" value="DNAC_TnpB_IstB"/>
    <property type="match status" value="1"/>
</dbReference>
<name>A0A828RFT3_LIMRT</name>
<proteinExistence type="inferred from homology"/>
<dbReference type="Pfam" id="PF01695">
    <property type="entry name" value="IstB_IS21"/>
    <property type="match status" value="1"/>
</dbReference>
<organism evidence="5 6">
    <name type="scientific">Limosilactobacillus reuteri MM4-1A</name>
    <dbReference type="NCBI Taxonomy" id="548485"/>
    <lineage>
        <taxon>Bacteria</taxon>
        <taxon>Bacillati</taxon>
        <taxon>Bacillota</taxon>
        <taxon>Bacilli</taxon>
        <taxon>Lactobacillales</taxon>
        <taxon>Lactobacillaceae</taxon>
        <taxon>Limosilactobacillus</taxon>
    </lineage>
</organism>
<dbReference type="EMBL" id="ACGX02000007">
    <property type="protein sequence ID" value="EGC14206.1"/>
    <property type="molecule type" value="Genomic_DNA"/>
</dbReference>
<gene>
    <name evidence="5" type="ORF">HMPREF0536_11343</name>
</gene>
<evidence type="ECO:0000313" key="6">
    <source>
        <dbReference type="Proteomes" id="UP000004335"/>
    </source>
</evidence>
<dbReference type="CDD" id="cd00009">
    <property type="entry name" value="AAA"/>
    <property type="match status" value="1"/>
</dbReference>
<dbReference type="InterPro" id="IPR028350">
    <property type="entry name" value="DNAC/IstB-like"/>
</dbReference>
<evidence type="ECO:0000259" key="4">
    <source>
        <dbReference type="SMART" id="SM00382"/>
    </source>
</evidence>
<evidence type="ECO:0000256" key="1">
    <source>
        <dbReference type="ARBA" id="ARBA00008059"/>
    </source>
</evidence>
<dbReference type="InterPro" id="IPR027417">
    <property type="entry name" value="P-loop_NTPase"/>
</dbReference>
<protein>
    <submittedName>
        <fullName evidence="5">IstB-like ATP-binding protein</fullName>
    </submittedName>
</protein>
<evidence type="ECO:0000256" key="2">
    <source>
        <dbReference type="ARBA" id="ARBA00022741"/>
    </source>
</evidence>
<dbReference type="PANTHER" id="PTHR30050">
    <property type="entry name" value="CHROMOSOMAL REPLICATION INITIATOR PROTEIN DNAA"/>
    <property type="match status" value="1"/>
</dbReference>
<dbReference type="PANTHER" id="PTHR30050:SF4">
    <property type="entry name" value="ATP-BINDING PROTEIN RV3427C IN INSERTION SEQUENCE-RELATED"/>
    <property type="match status" value="1"/>
</dbReference>
<evidence type="ECO:0000256" key="3">
    <source>
        <dbReference type="ARBA" id="ARBA00022840"/>
    </source>
</evidence>
<keyword evidence="2" id="KW-0547">Nucleotide-binding</keyword>
<comment type="similarity">
    <text evidence="1">Belongs to the IS21/IS1162 putative ATP-binding protein family.</text>
</comment>
<dbReference type="NCBIfam" id="NF038214">
    <property type="entry name" value="IS21_help_AAA"/>
    <property type="match status" value="1"/>
</dbReference>
<accession>A0A828RFT3</accession>
<dbReference type="InterPro" id="IPR002611">
    <property type="entry name" value="IstB_ATP-bd"/>
</dbReference>
<reference evidence="5 6" key="1">
    <citation type="submission" date="2011-01" db="EMBL/GenBank/DDBJ databases">
        <authorList>
            <person name="Muzny D."/>
            <person name="Qin X."/>
            <person name="Buhay C."/>
            <person name="Dugan-Rocha S."/>
            <person name="Ding Y."/>
            <person name="Chen G."/>
            <person name="Hawes A."/>
            <person name="Holder M."/>
            <person name="Jhangiani S."/>
            <person name="Johnson A."/>
            <person name="Khan Z."/>
            <person name="Li Z."/>
            <person name="Liu W."/>
            <person name="Liu X."/>
            <person name="Perez L."/>
            <person name="Shen H."/>
            <person name="Wang Q."/>
            <person name="Watt J."/>
            <person name="Xi L."/>
            <person name="Xin Y."/>
            <person name="Zhou J."/>
            <person name="Deng J."/>
            <person name="Jiang H."/>
            <person name="Liu Y."/>
            <person name="Qu J."/>
            <person name="Song X.-Z."/>
            <person name="Zhang L."/>
            <person name="Villasana D."/>
            <person name="Johnson A."/>
            <person name="Liu J."/>
            <person name="Liyanage D."/>
            <person name="Lorensuhewa L."/>
            <person name="Robinson T."/>
            <person name="Song A."/>
            <person name="Song B.-B."/>
            <person name="Dinh H."/>
            <person name="Thornton R."/>
            <person name="Coyle M."/>
            <person name="Francisco L."/>
            <person name="Jackson L."/>
            <person name="Javaid M."/>
            <person name="Korchina V."/>
            <person name="Kovar C."/>
            <person name="Mata R."/>
            <person name="Mathew T."/>
            <person name="Ngo R."/>
            <person name="Nguyen L."/>
            <person name="Nguyen N."/>
            <person name="Okwuonu G."/>
            <person name="Ongeri F."/>
            <person name="Pham C."/>
            <person name="Simmons D."/>
            <person name="Wilczek-Boney K."/>
            <person name="Hale W."/>
            <person name="Jakkamsetti A."/>
            <person name="Pham P."/>
            <person name="Ruth R."/>
            <person name="San Lucas F."/>
            <person name="Warren J."/>
            <person name="Zhang J."/>
            <person name="Zhao Z."/>
            <person name="Zhou C."/>
            <person name="Zhu D."/>
            <person name="Lee S."/>
            <person name="Bess C."/>
            <person name="Blankenburg K."/>
            <person name="Forbes L."/>
            <person name="Fu Q."/>
            <person name="Gubbala S."/>
            <person name="Hirani K."/>
            <person name="Jayaseelan J.C."/>
            <person name="Lara F."/>
            <person name="Munidasa M."/>
            <person name="Palculict T."/>
            <person name="Patil S."/>
            <person name="Pu L.-L."/>
            <person name="Saada N."/>
            <person name="Tang L."/>
            <person name="Weissenberger G."/>
            <person name="Zhu Y."/>
            <person name="Hemphill L."/>
            <person name="Shang Y."/>
            <person name="Youmans B."/>
            <person name="Ayvaz T."/>
            <person name="Ross M."/>
            <person name="Santibanez J."/>
            <person name="Aqrawi P."/>
            <person name="Gross S."/>
            <person name="Joshi V."/>
            <person name="Fowler G."/>
            <person name="Nazareth L."/>
            <person name="Reid J."/>
            <person name="Worley K."/>
            <person name="Petrosino J."/>
            <person name="Highlander S."/>
            <person name="Gibbs R."/>
        </authorList>
    </citation>
    <scope>NUCLEOTIDE SEQUENCE [LARGE SCALE GENOMIC DNA]</scope>
    <source>
        <strain evidence="5 6">MM4-1A</strain>
    </source>
</reference>
<feature type="domain" description="AAA+ ATPase" evidence="4">
    <location>
        <begin position="106"/>
        <end position="239"/>
    </location>
</feature>
<dbReference type="GO" id="GO:0005524">
    <property type="term" value="F:ATP binding"/>
    <property type="evidence" value="ECO:0007669"/>
    <property type="project" value="UniProtKB-KW"/>
</dbReference>
<dbReference type="InterPro" id="IPR003593">
    <property type="entry name" value="AAA+_ATPase"/>
</dbReference>